<name>A0AA38I4T8_9CUCU</name>
<dbReference type="Proteomes" id="UP001168821">
    <property type="component" value="Unassembled WGS sequence"/>
</dbReference>
<evidence type="ECO:0000313" key="2">
    <source>
        <dbReference type="Proteomes" id="UP001168821"/>
    </source>
</evidence>
<sequence>MTTEVIKNYLLSEAKQEEWRKNIGDEEYKNNTNLVDQLHKRNLEIVARKNKHFRHSKYVPTSLICRQISPKAKAAYQKWKEQNNKKTEVPELPVQNLLLLVHYLNTNPDRNEKKELQECLRRQNSEFETFWDSPSYILKILRKCVLTRDWPNMTFFLLILLNYDKKYVQIIKKMCQIMLKFNPLIAECGLEDQFRAFIHSSEQQLVIV</sequence>
<keyword evidence="2" id="KW-1185">Reference proteome</keyword>
<accession>A0AA38I4T8</accession>
<protein>
    <submittedName>
        <fullName evidence="1">Uncharacterized protein</fullName>
    </submittedName>
</protein>
<reference evidence="1" key="1">
    <citation type="journal article" date="2023" name="G3 (Bethesda)">
        <title>Whole genome assemblies of Zophobas morio and Tenebrio molitor.</title>
        <authorList>
            <person name="Kaur S."/>
            <person name="Stinson S.A."/>
            <person name="diCenzo G.C."/>
        </authorList>
    </citation>
    <scope>NUCLEOTIDE SEQUENCE</scope>
    <source>
        <strain evidence="1">QUZm001</strain>
    </source>
</reference>
<gene>
    <name evidence="1" type="ORF">Zmor_020137</name>
</gene>
<dbReference type="AlphaFoldDB" id="A0AA38I4T8"/>
<evidence type="ECO:0000313" key="1">
    <source>
        <dbReference type="EMBL" id="KAJ3648326.1"/>
    </source>
</evidence>
<comment type="caution">
    <text evidence="1">The sequence shown here is derived from an EMBL/GenBank/DDBJ whole genome shotgun (WGS) entry which is preliminary data.</text>
</comment>
<dbReference type="EMBL" id="JALNTZ010000006">
    <property type="protein sequence ID" value="KAJ3648326.1"/>
    <property type="molecule type" value="Genomic_DNA"/>
</dbReference>
<organism evidence="1 2">
    <name type="scientific">Zophobas morio</name>
    <dbReference type="NCBI Taxonomy" id="2755281"/>
    <lineage>
        <taxon>Eukaryota</taxon>
        <taxon>Metazoa</taxon>
        <taxon>Ecdysozoa</taxon>
        <taxon>Arthropoda</taxon>
        <taxon>Hexapoda</taxon>
        <taxon>Insecta</taxon>
        <taxon>Pterygota</taxon>
        <taxon>Neoptera</taxon>
        <taxon>Endopterygota</taxon>
        <taxon>Coleoptera</taxon>
        <taxon>Polyphaga</taxon>
        <taxon>Cucujiformia</taxon>
        <taxon>Tenebrionidae</taxon>
        <taxon>Zophobas</taxon>
    </lineage>
</organism>
<proteinExistence type="predicted"/>